<evidence type="ECO:0000313" key="2">
    <source>
        <dbReference type="Ensembl" id="ENSRNOP00000111275.1"/>
    </source>
</evidence>
<dbReference type="GeneTree" id="ENSGT00860000135780"/>
<dbReference type="Proteomes" id="UP000002494">
    <property type="component" value="Chromosome X"/>
</dbReference>
<keyword evidence="1" id="KW-1133">Transmembrane helix</keyword>
<name>A0ABK0M6M5_RAT</name>
<proteinExistence type="predicted"/>
<accession>A0ABK0M6M5</accession>
<feature type="transmembrane region" description="Helical" evidence="1">
    <location>
        <begin position="6"/>
        <end position="26"/>
    </location>
</feature>
<organism evidence="2 3">
    <name type="scientific">Rattus norvegicus</name>
    <name type="common">Rat</name>
    <dbReference type="NCBI Taxonomy" id="10116"/>
    <lineage>
        <taxon>Eukaryota</taxon>
        <taxon>Metazoa</taxon>
        <taxon>Chordata</taxon>
        <taxon>Craniata</taxon>
        <taxon>Vertebrata</taxon>
        <taxon>Euteleostomi</taxon>
        <taxon>Mammalia</taxon>
        <taxon>Eutheria</taxon>
        <taxon>Euarchontoglires</taxon>
        <taxon>Glires</taxon>
        <taxon>Rodentia</taxon>
        <taxon>Myomorpha</taxon>
        <taxon>Muroidea</taxon>
        <taxon>Muridae</taxon>
        <taxon>Murinae</taxon>
        <taxon>Rattus</taxon>
    </lineage>
</organism>
<reference evidence="2" key="1">
    <citation type="submission" date="2024-01" db="EMBL/GenBank/DDBJ databases">
        <title>GRCr8: a new rat reference genome assembly contstructed from accurate long reads and long range scaffolding.</title>
        <authorList>
            <person name="Doris P.A."/>
            <person name="Kalbfleisch T."/>
            <person name="Li K."/>
            <person name="Howe K."/>
            <person name="Wood J."/>
        </authorList>
    </citation>
    <scope>NUCLEOTIDE SEQUENCE [LARGE SCALE GENOMIC DNA]</scope>
    <source>
        <strain evidence="2">Brown Norway</strain>
    </source>
</reference>
<keyword evidence="1" id="KW-0472">Membrane</keyword>
<evidence type="ECO:0000313" key="3">
    <source>
        <dbReference type="Proteomes" id="UP000002494"/>
    </source>
</evidence>
<reference evidence="2" key="2">
    <citation type="submission" date="2025-08" db="UniProtKB">
        <authorList>
            <consortium name="Ensembl"/>
        </authorList>
    </citation>
    <scope>IDENTIFICATION</scope>
    <source>
        <strain evidence="2">Brown Norway</strain>
    </source>
</reference>
<keyword evidence="1" id="KW-0812">Transmembrane</keyword>
<sequence>MININIILFLVGGSLLVIIISLLKLLHQVIMEKRPSKPLYPGGKRVTMSMRNHIPFVPLSINRKLLASGGGIRPVPGKQQASVKMNSFDSKVDRLEQFMLMKGLYDCVKVIKKPTRKPVKDSDSDSNN</sequence>
<reference evidence="2" key="3">
    <citation type="submission" date="2025-09" db="UniProtKB">
        <authorList>
            <consortium name="Ensembl"/>
        </authorList>
    </citation>
    <scope>IDENTIFICATION</scope>
    <source>
        <strain evidence="2">Brown Norway</strain>
    </source>
</reference>
<evidence type="ECO:0000256" key="1">
    <source>
        <dbReference type="SAM" id="Phobius"/>
    </source>
</evidence>
<protein>
    <submittedName>
        <fullName evidence="2">Uncharacterized protein</fullName>
    </submittedName>
</protein>
<dbReference type="Ensembl" id="ENSRNOT00000144354.1">
    <property type="protein sequence ID" value="ENSRNOP00000111275.1"/>
    <property type="gene ID" value="ENSRNOG00000077518.1"/>
</dbReference>
<keyword evidence="3" id="KW-1185">Reference proteome</keyword>